<accession>A0A4R1L5L8</accession>
<evidence type="ECO:0000313" key="3">
    <source>
        <dbReference type="Proteomes" id="UP000295210"/>
    </source>
</evidence>
<evidence type="ECO:0000313" key="2">
    <source>
        <dbReference type="EMBL" id="TCK73438.1"/>
    </source>
</evidence>
<reference evidence="2 3" key="1">
    <citation type="submission" date="2019-03" db="EMBL/GenBank/DDBJ databases">
        <title>Genomic Encyclopedia of Type Strains, Phase IV (KMG-IV): sequencing the most valuable type-strain genomes for metagenomic binning, comparative biology and taxonomic classification.</title>
        <authorList>
            <person name="Goeker M."/>
        </authorList>
    </citation>
    <scope>NUCLEOTIDE SEQUENCE [LARGE SCALE GENOMIC DNA]</scope>
    <source>
        <strain evidence="2 3">DSM 103428</strain>
    </source>
</reference>
<keyword evidence="3" id="KW-1185">Reference proteome</keyword>
<sequence>MIRPAEVPQRSFEDALYLLSIEKNMPDAALLDEVIRACPEFSEELTDFAIDLAIDRCSNQIRDEEAVPSMVALENVSPAVSRALSRFQNCLHSVQSTEVSGSVIKTLHAVSLSREAVNPFAHLSRGQYRDIAKNLDVNTVFLSKFRDRQIVPTSIPVAFQRRLASEVDVPIELLAAHLAAAQGAPHGQLYKADKKPSNQAQQSFEEAVRGSGLDPEQQKALLEL</sequence>
<dbReference type="RefSeq" id="WP_131992932.1">
    <property type="nucleotide sequence ID" value="NZ_SMGK01000002.1"/>
</dbReference>
<gene>
    <name evidence="2" type="ORF">C7378_1051</name>
</gene>
<comment type="caution">
    <text evidence="2">The sequence shown here is derived from an EMBL/GenBank/DDBJ whole genome shotgun (WGS) entry which is preliminary data.</text>
</comment>
<proteinExistence type="predicted"/>
<dbReference type="AlphaFoldDB" id="A0A4R1L5L8"/>
<feature type="region of interest" description="Disordered" evidence="1">
    <location>
        <begin position="187"/>
        <end position="224"/>
    </location>
</feature>
<name>A0A4R1L5L8_9BACT</name>
<dbReference type="Proteomes" id="UP000295210">
    <property type="component" value="Unassembled WGS sequence"/>
</dbReference>
<dbReference type="EMBL" id="SMGK01000002">
    <property type="protein sequence ID" value="TCK73438.1"/>
    <property type="molecule type" value="Genomic_DNA"/>
</dbReference>
<dbReference type="OrthoDB" id="8112491at2"/>
<evidence type="ECO:0000256" key="1">
    <source>
        <dbReference type="SAM" id="MobiDB-lite"/>
    </source>
</evidence>
<protein>
    <submittedName>
        <fullName evidence="2">Uncharacterized protein</fullName>
    </submittedName>
</protein>
<organism evidence="2 3">
    <name type="scientific">Acidipila rosea</name>
    <dbReference type="NCBI Taxonomy" id="768535"/>
    <lineage>
        <taxon>Bacteria</taxon>
        <taxon>Pseudomonadati</taxon>
        <taxon>Acidobacteriota</taxon>
        <taxon>Terriglobia</taxon>
        <taxon>Terriglobales</taxon>
        <taxon>Acidobacteriaceae</taxon>
        <taxon>Acidipila</taxon>
    </lineage>
</organism>